<dbReference type="EC" id="3.1.3.18" evidence="5 10"/>
<name>A0A7U4J9B3_9SPHN</name>
<evidence type="ECO:0000256" key="4">
    <source>
        <dbReference type="ARBA" id="ARBA00006171"/>
    </source>
</evidence>
<dbReference type="Gene3D" id="3.40.50.1000">
    <property type="entry name" value="HAD superfamily/HAD-like"/>
    <property type="match status" value="1"/>
</dbReference>
<comment type="cofactor">
    <cofactor evidence="2 10">
        <name>Mg(2+)</name>
        <dbReference type="ChEBI" id="CHEBI:18420"/>
    </cofactor>
</comment>
<dbReference type="GO" id="GO:0006281">
    <property type="term" value="P:DNA repair"/>
    <property type="evidence" value="ECO:0007669"/>
    <property type="project" value="TreeGrafter"/>
</dbReference>
<evidence type="ECO:0000256" key="8">
    <source>
        <dbReference type="ARBA" id="ARBA00022842"/>
    </source>
</evidence>
<keyword evidence="9 10" id="KW-0119">Carbohydrate metabolism</keyword>
<feature type="binding site" evidence="10">
    <location>
        <position position="173"/>
    </location>
    <ligand>
        <name>Mg(2+)</name>
        <dbReference type="ChEBI" id="CHEBI:18420"/>
    </ligand>
</feature>
<feature type="binding site" evidence="10">
    <location>
        <position position="14"/>
    </location>
    <ligand>
        <name>Mg(2+)</name>
        <dbReference type="ChEBI" id="CHEBI:18420"/>
    </ligand>
</feature>
<keyword evidence="7 10" id="KW-0378">Hydrolase</keyword>
<dbReference type="UniPathway" id="UPA00865">
    <property type="reaction ID" value="UER00834"/>
</dbReference>
<dbReference type="SFLD" id="SFLDG01129">
    <property type="entry name" value="C1.5:_HAD__Beta-PGM__Phosphata"/>
    <property type="match status" value="1"/>
</dbReference>
<dbReference type="InterPro" id="IPR023198">
    <property type="entry name" value="PGP-like_dom2"/>
</dbReference>
<dbReference type="SFLD" id="SFLDS00003">
    <property type="entry name" value="Haloacid_Dehalogenase"/>
    <property type="match status" value="1"/>
</dbReference>
<dbReference type="Gene3D" id="1.10.150.240">
    <property type="entry name" value="Putative phosphatase, domain 2"/>
    <property type="match status" value="1"/>
</dbReference>
<dbReference type="KEGG" id="sphi:TS85_13880"/>
<gene>
    <name evidence="11" type="ORF">TS85_13880</name>
</gene>
<feature type="active site" description="Nucleophile" evidence="10">
    <location>
        <position position="12"/>
    </location>
</feature>
<evidence type="ECO:0000256" key="5">
    <source>
        <dbReference type="ARBA" id="ARBA00013078"/>
    </source>
</evidence>
<dbReference type="InterPro" id="IPR050155">
    <property type="entry name" value="HAD-like_hydrolase_sf"/>
</dbReference>
<dbReference type="Pfam" id="PF00702">
    <property type="entry name" value="Hydrolase"/>
    <property type="match status" value="1"/>
</dbReference>
<reference evidence="11 12" key="2">
    <citation type="submission" date="2015-02" db="EMBL/GenBank/DDBJ databases">
        <title>The complete genome of Sphingomonas hengshuiensis sp. WHSC-8 isolated from soil of Hengshui Lake.</title>
        <authorList>
            <person name="Wei S."/>
            <person name="Guo J."/>
            <person name="Su C."/>
            <person name="Wu R."/>
            <person name="Zhang Z."/>
            <person name="Liang K."/>
            <person name="Li H."/>
            <person name="Wang T."/>
            <person name="Liu H."/>
            <person name="Zhang C."/>
            <person name="Li Z."/>
            <person name="Wang Q."/>
            <person name="Meng J."/>
        </authorList>
    </citation>
    <scope>NUCLEOTIDE SEQUENCE [LARGE SCALE GENOMIC DNA]</scope>
    <source>
        <strain evidence="11 12">WHSC-8</strain>
    </source>
</reference>
<accession>A0A7U4J9B3</accession>
<dbReference type="GO" id="GO:0046295">
    <property type="term" value="P:glycolate biosynthetic process"/>
    <property type="evidence" value="ECO:0007669"/>
    <property type="project" value="UniProtKB-UniRule"/>
</dbReference>
<sequence length="226" mass="23049">MADFPFDIVGFDLDGTLFDTSGDIAAALNRVLADKRRAPLTVAQVVPMIGGGLRATLERGLAATGGSDPATVEADHAAMLAHYAAHIADHTRPYPGAVAALDALRARGVKVAIVTNKLERLATAIVDALGLADRFATVIGGDTLGPGKAKPSPALLEEMVRRCGGGRAAFVGDSAFDVQAARAAGMPVVAVEWGFSNEPVGGLGADAVIARFDALVAVLEGIGARL</sequence>
<dbReference type="GO" id="GO:0046872">
    <property type="term" value="F:metal ion binding"/>
    <property type="evidence" value="ECO:0007669"/>
    <property type="project" value="UniProtKB-KW"/>
</dbReference>
<organism evidence="11 12">
    <name type="scientific">Sphingomonas hengshuiensis</name>
    <dbReference type="NCBI Taxonomy" id="1609977"/>
    <lineage>
        <taxon>Bacteria</taxon>
        <taxon>Pseudomonadati</taxon>
        <taxon>Pseudomonadota</taxon>
        <taxon>Alphaproteobacteria</taxon>
        <taxon>Sphingomonadales</taxon>
        <taxon>Sphingomonadaceae</taxon>
        <taxon>Sphingomonas</taxon>
    </lineage>
</organism>
<keyword evidence="8 10" id="KW-0460">Magnesium</keyword>
<dbReference type="GO" id="GO:0005829">
    <property type="term" value="C:cytosol"/>
    <property type="evidence" value="ECO:0007669"/>
    <property type="project" value="TreeGrafter"/>
</dbReference>
<evidence type="ECO:0000256" key="7">
    <source>
        <dbReference type="ARBA" id="ARBA00022801"/>
    </source>
</evidence>
<evidence type="ECO:0000256" key="1">
    <source>
        <dbReference type="ARBA" id="ARBA00000830"/>
    </source>
</evidence>
<evidence type="ECO:0000313" key="11">
    <source>
        <dbReference type="EMBL" id="AJP72630.1"/>
    </source>
</evidence>
<dbReference type="EMBL" id="CP010836">
    <property type="protein sequence ID" value="AJP72630.1"/>
    <property type="molecule type" value="Genomic_DNA"/>
</dbReference>
<dbReference type="SUPFAM" id="SSF56784">
    <property type="entry name" value="HAD-like"/>
    <property type="match status" value="1"/>
</dbReference>
<proteinExistence type="inferred from homology"/>
<dbReference type="NCBIfam" id="TIGR01549">
    <property type="entry name" value="HAD-SF-IA-v1"/>
    <property type="match status" value="1"/>
</dbReference>
<keyword evidence="6 10" id="KW-0479">Metal-binding</keyword>
<evidence type="ECO:0000256" key="10">
    <source>
        <dbReference type="HAMAP-Rule" id="MF_00495"/>
    </source>
</evidence>
<dbReference type="InterPro" id="IPR036412">
    <property type="entry name" value="HAD-like_sf"/>
</dbReference>
<dbReference type="Proteomes" id="UP000032300">
    <property type="component" value="Chromosome"/>
</dbReference>
<dbReference type="SFLD" id="SFLDG01135">
    <property type="entry name" value="C1.5.6:_HAD__Beta-PGM__Phospha"/>
    <property type="match status" value="1"/>
</dbReference>
<dbReference type="RefSeq" id="WP_044332924.1">
    <property type="nucleotide sequence ID" value="NZ_CP010836.1"/>
</dbReference>
<dbReference type="PRINTS" id="PR00413">
    <property type="entry name" value="HADHALOGNASE"/>
</dbReference>
<evidence type="ECO:0000256" key="9">
    <source>
        <dbReference type="ARBA" id="ARBA00023277"/>
    </source>
</evidence>
<keyword evidence="12" id="KW-1185">Reference proteome</keyword>
<comment type="catalytic activity">
    <reaction evidence="1 10">
        <text>2-phosphoglycolate + H2O = glycolate + phosphate</text>
        <dbReference type="Rhea" id="RHEA:14369"/>
        <dbReference type="ChEBI" id="CHEBI:15377"/>
        <dbReference type="ChEBI" id="CHEBI:29805"/>
        <dbReference type="ChEBI" id="CHEBI:43474"/>
        <dbReference type="ChEBI" id="CHEBI:58033"/>
        <dbReference type="EC" id="3.1.3.18"/>
    </reaction>
</comment>
<protein>
    <recommendedName>
        <fullName evidence="5 10">Phosphoglycolate phosphatase</fullName>
        <shortName evidence="10">PGP</shortName>
        <shortName evidence="10">PGPase</shortName>
        <ecNumber evidence="5 10">3.1.3.18</ecNumber>
    </recommendedName>
</protein>
<evidence type="ECO:0000256" key="6">
    <source>
        <dbReference type="ARBA" id="ARBA00022723"/>
    </source>
</evidence>
<comment type="similarity">
    <text evidence="4 10">Belongs to the HAD-like hydrolase superfamily. CbbY/CbbZ/Gph/YieH family.</text>
</comment>
<dbReference type="GO" id="GO:0005975">
    <property type="term" value="P:carbohydrate metabolic process"/>
    <property type="evidence" value="ECO:0007669"/>
    <property type="project" value="InterPro"/>
</dbReference>
<dbReference type="PANTHER" id="PTHR43434:SF1">
    <property type="entry name" value="PHOSPHOGLYCOLATE PHOSPHATASE"/>
    <property type="match status" value="1"/>
</dbReference>
<feature type="binding site" evidence="10">
    <location>
        <position position="12"/>
    </location>
    <ligand>
        <name>Mg(2+)</name>
        <dbReference type="ChEBI" id="CHEBI:18420"/>
    </ligand>
</feature>
<reference evidence="11 12" key="1">
    <citation type="journal article" date="2015" name="Int. J. Syst. Evol. Microbiol.">
        <title>Sphingomonas hengshuiensis sp. nov., isolated from lake wetland.</title>
        <authorList>
            <person name="Wei S."/>
            <person name="Wang T."/>
            <person name="Liu H."/>
            <person name="Zhang C."/>
            <person name="Guo J."/>
            <person name="Wang Q."/>
            <person name="Liang K."/>
            <person name="Zhang Z."/>
        </authorList>
    </citation>
    <scope>NUCLEOTIDE SEQUENCE [LARGE SCALE GENOMIC DNA]</scope>
    <source>
        <strain evidence="11 12">WHSC-8</strain>
    </source>
</reference>
<dbReference type="NCBIfam" id="TIGR01509">
    <property type="entry name" value="HAD-SF-IA-v3"/>
    <property type="match status" value="1"/>
</dbReference>
<dbReference type="AlphaFoldDB" id="A0A7U4J9B3"/>
<dbReference type="OrthoDB" id="9793014at2"/>
<dbReference type="GO" id="GO:0008967">
    <property type="term" value="F:phosphoglycolate phosphatase activity"/>
    <property type="evidence" value="ECO:0007669"/>
    <property type="project" value="UniProtKB-UniRule"/>
</dbReference>
<dbReference type="InterPro" id="IPR037512">
    <property type="entry name" value="PGPase_prok"/>
</dbReference>
<evidence type="ECO:0000313" key="12">
    <source>
        <dbReference type="Proteomes" id="UP000032300"/>
    </source>
</evidence>
<dbReference type="PANTHER" id="PTHR43434">
    <property type="entry name" value="PHOSPHOGLYCOLATE PHOSPHATASE"/>
    <property type="match status" value="1"/>
</dbReference>
<dbReference type="InterPro" id="IPR006439">
    <property type="entry name" value="HAD-SF_hydro_IA"/>
</dbReference>
<evidence type="ECO:0000256" key="2">
    <source>
        <dbReference type="ARBA" id="ARBA00001946"/>
    </source>
</evidence>
<evidence type="ECO:0000256" key="3">
    <source>
        <dbReference type="ARBA" id="ARBA00004818"/>
    </source>
</evidence>
<comment type="function">
    <text evidence="10">Specifically catalyzes the dephosphorylation of 2-phosphoglycolate. Is involved in the dissimilation of the intracellular 2-phosphoglycolate formed during the DNA repair of 3'-phosphoglycolate ends, a major class of DNA lesions induced by oxidative stress.</text>
</comment>
<comment type="pathway">
    <text evidence="3 10">Organic acid metabolism; glycolate biosynthesis; glycolate from 2-phosphoglycolate: step 1/1.</text>
</comment>
<dbReference type="HAMAP" id="MF_00495">
    <property type="entry name" value="GPH_hydrolase_bact"/>
    <property type="match status" value="1"/>
</dbReference>
<dbReference type="InterPro" id="IPR023214">
    <property type="entry name" value="HAD_sf"/>
</dbReference>